<name>A0A8T1NVI9_CARIL</name>
<evidence type="ECO:0000256" key="1">
    <source>
        <dbReference type="SAM" id="MobiDB-lite"/>
    </source>
</evidence>
<dbReference type="Proteomes" id="UP000811609">
    <property type="component" value="Chromosome 12"/>
</dbReference>
<feature type="region of interest" description="Disordered" evidence="1">
    <location>
        <begin position="30"/>
        <end position="53"/>
    </location>
</feature>
<gene>
    <name evidence="2" type="ORF">CIPAW_12G007600</name>
</gene>
<protein>
    <submittedName>
        <fullName evidence="2">Uncharacterized protein</fullName>
    </submittedName>
</protein>
<dbReference type="EMBL" id="CM031820">
    <property type="protein sequence ID" value="KAG6632857.1"/>
    <property type="molecule type" value="Genomic_DNA"/>
</dbReference>
<organism evidence="2 3">
    <name type="scientific">Carya illinoinensis</name>
    <name type="common">Pecan</name>
    <dbReference type="NCBI Taxonomy" id="32201"/>
    <lineage>
        <taxon>Eukaryota</taxon>
        <taxon>Viridiplantae</taxon>
        <taxon>Streptophyta</taxon>
        <taxon>Embryophyta</taxon>
        <taxon>Tracheophyta</taxon>
        <taxon>Spermatophyta</taxon>
        <taxon>Magnoliopsida</taxon>
        <taxon>eudicotyledons</taxon>
        <taxon>Gunneridae</taxon>
        <taxon>Pentapetalae</taxon>
        <taxon>rosids</taxon>
        <taxon>fabids</taxon>
        <taxon>Fagales</taxon>
        <taxon>Juglandaceae</taxon>
        <taxon>Carya</taxon>
    </lineage>
</organism>
<evidence type="ECO:0000313" key="3">
    <source>
        <dbReference type="Proteomes" id="UP000811609"/>
    </source>
</evidence>
<sequence>MRDNILHEWSAGNIFEDGFKPSNEDIAKAAASTHKLHQQSLGGPHLFPPRKLARTETGGPFPATIYPSSMNKDPVAVFFLDGIFLKKCIFSISLDVNTDTLNINL</sequence>
<accession>A0A8T1NVI9</accession>
<proteinExistence type="predicted"/>
<reference evidence="2" key="1">
    <citation type="submission" date="2020-12" db="EMBL/GenBank/DDBJ databases">
        <title>WGS assembly of Carya illinoinensis cv. Pawnee.</title>
        <authorList>
            <person name="Platts A."/>
            <person name="Shu S."/>
            <person name="Wright S."/>
            <person name="Barry K."/>
            <person name="Edger P."/>
            <person name="Pires J.C."/>
            <person name="Schmutz J."/>
        </authorList>
    </citation>
    <scope>NUCLEOTIDE SEQUENCE</scope>
    <source>
        <tissue evidence="2">Leaf</tissue>
    </source>
</reference>
<keyword evidence="3" id="KW-1185">Reference proteome</keyword>
<dbReference type="AlphaFoldDB" id="A0A8T1NVI9"/>
<comment type="caution">
    <text evidence="2">The sequence shown here is derived from an EMBL/GenBank/DDBJ whole genome shotgun (WGS) entry which is preliminary data.</text>
</comment>
<evidence type="ECO:0000313" key="2">
    <source>
        <dbReference type="EMBL" id="KAG6632857.1"/>
    </source>
</evidence>